<evidence type="ECO:0000313" key="8">
    <source>
        <dbReference type="Proteomes" id="UP000548476"/>
    </source>
</evidence>
<evidence type="ECO:0000259" key="6">
    <source>
        <dbReference type="Pfam" id="PF02826"/>
    </source>
</evidence>
<keyword evidence="8" id="KW-1185">Reference proteome</keyword>
<dbReference type="InterPro" id="IPR050223">
    <property type="entry name" value="D-isomer_2-hydroxyacid_DH"/>
</dbReference>
<dbReference type="Gene3D" id="3.40.50.720">
    <property type="entry name" value="NAD(P)-binding Rossmann-like Domain"/>
    <property type="match status" value="2"/>
</dbReference>
<protein>
    <submittedName>
        <fullName evidence="7">Phosphoglycerate dehydrogenase-like enzyme</fullName>
    </submittedName>
</protein>
<dbReference type="AlphaFoldDB" id="A0A841FIM6"/>
<evidence type="ECO:0000313" key="7">
    <source>
        <dbReference type="EMBL" id="MBB6032997.1"/>
    </source>
</evidence>
<dbReference type="Pfam" id="PF02826">
    <property type="entry name" value="2-Hacid_dh_C"/>
    <property type="match status" value="1"/>
</dbReference>
<keyword evidence="2 4" id="KW-0560">Oxidoreductase</keyword>
<evidence type="ECO:0000256" key="3">
    <source>
        <dbReference type="ARBA" id="ARBA00023027"/>
    </source>
</evidence>
<dbReference type="PROSITE" id="PS00671">
    <property type="entry name" value="D_2_HYDROXYACID_DH_3"/>
    <property type="match status" value="1"/>
</dbReference>
<dbReference type="InterPro" id="IPR006139">
    <property type="entry name" value="D-isomer_2_OHA_DH_cat_dom"/>
</dbReference>
<evidence type="ECO:0000256" key="1">
    <source>
        <dbReference type="ARBA" id="ARBA00005854"/>
    </source>
</evidence>
<dbReference type="Pfam" id="PF00389">
    <property type="entry name" value="2-Hacid_dh"/>
    <property type="match status" value="1"/>
</dbReference>
<feature type="domain" description="D-isomer specific 2-hydroxyacid dehydrogenase catalytic" evidence="5">
    <location>
        <begin position="46"/>
        <end position="323"/>
    </location>
</feature>
<dbReference type="GO" id="GO:0005829">
    <property type="term" value="C:cytosol"/>
    <property type="evidence" value="ECO:0007669"/>
    <property type="project" value="TreeGrafter"/>
</dbReference>
<name>A0A841FIM6_9ACTN</name>
<comment type="similarity">
    <text evidence="1 4">Belongs to the D-isomer specific 2-hydroxyacid dehydrogenase family.</text>
</comment>
<dbReference type="CDD" id="cd12167">
    <property type="entry name" value="2-Hacid_dh_8"/>
    <property type="match status" value="1"/>
</dbReference>
<accession>A0A841FIM6</accession>
<dbReference type="Proteomes" id="UP000548476">
    <property type="component" value="Unassembled WGS sequence"/>
</dbReference>
<dbReference type="EMBL" id="JACHGT010000002">
    <property type="protein sequence ID" value="MBB6032997.1"/>
    <property type="molecule type" value="Genomic_DNA"/>
</dbReference>
<dbReference type="GO" id="GO:0030267">
    <property type="term" value="F:glyoxylate reductase (NADPH) activity"/>
    <property type="evidence" value="ECO:0007669"/>
    <property type="project" value="TreeGrafter"/>
</dbReference>
<evidence type="ECO:0000259" key="5">
    <source>
        <dbReference type="Pfam" id="PF00389"/>
    </source>
</evidence>
<dbReference type="GO" id="GO:0016618">
    <property type="term" value="F:hydroxypyruvate reductase [NAD(P)H] activity"/>
    <property type="evidence" value="ECO:0007669"/>
    <property type="project" value="TreeGrafter"/>
</dbReference>
<comment type="caution">
    <text evidence="7">The sequence shown here is derived from an EMBL/GenBank/DDBJ whole genome shotgun (WGS) entry which is preliminary data.</text>
</comment>
<dbReference type="GO" id="GO:0051287">
    <property type="term" value="F:NAD binding"/>
    <property type="evidence" value="ECO:0007669"/>
    <property type="project" value="InterPro"/>
</dbReference>
<dbReference type="PROSITE" id="PS00670">
    <property type="entry name" value="D_2_HYDROXYACID_DH_2"/>
    <property type="match status" value="1"/>
</dbReference>
<organism evidence="7 8">
    <name type="scientific">Phytomonospora endophytica</name>
    <dbReference type="NCBI Taxonomy" id="714109"/>
    <lineage>
        <taxon>Bacteria</taxon>
        <taxon>Bacillati</taxon>
        <taxon>Actinomycetota</taxon>
        <taxon>Actinomycetes</taxon>
        <taxon>Micromonosporales</taxon>
        <taxon>Micromonosporaceae</taxon>
        <taxon>Phytomonospora</taxon>
    </lineage>
</organism>
<sequence length="332" mass="35778">MPRPRALLAMSPSLPAQLFDERRRARLEHLVDLVRPDAVAALDASAGDIADVEVLITGWNAPRLTAEVLDRMPKLRVVVHAAGTVKTFVTDEVFARDVRVTSVADANAVPVAEYTFAAILFGAKRARPLAEWYRAHRTTRDVTGVHWLGTYGITIGVIGASRTGRRVIALLQSLDVAVQVHDPYCTPAEAAELGVTLVELDDLLATSHVVSVNAPATPETRHMLDARRIALMRDGTVLVNTARGSLIDHEALLPHLVSGRLDAVLDVATPEPPPSDSPLYDLPNVLFTPHIAGALGNEVGRLGHAAVDELAAYLDGRPMPGEVLAERLRHLA</sequence>
<dbReference type="InterPro" id="IPR006140">
    <property type="entry name" value="D-isomer_DH_NAD-bd"/>
</dbReference>
<dbReference type="SUPFAM" id="SSF51735">
    <property type="entry name" value="NAD(P)-binding Rossmann-fold domains"/>
    <property type="match status" value="1"/>
</dbReference>
<dbReference type="InterPro" id="IPR029753">
    <property type="entry name" value="D-isomer_DH_CS"/>
</dbReference>
<evidence type="ECO:0000256" key="4">
    <source>
        <dbReference type="RuleBase" id="RU003719"/>
    </source>
</evidence>
<reference evidence="7 8" key="1">
    <citation type="submission" date="2020-08" db="EMBL/GenBank/DDBJ databases">
        <title>Genomic Encyclopedia of Type Strains, Phase IV (KMG-IV): sequencing the most valuable type-strain genomes for metagenomic binning, comparative biology and taxonomic classification.</title>
        <authorList>
            <person name="Goeker M."/>
        </authorList>
    </citation>
    <scope>NUCLEOTIDE SEQUENCE [LARGE SCALE GENOMIC DNA]</scope>
    <source>
        <strain evidence="7 8">YIM 65646</strain>
    </source>
</reference>
<dbReference type="PANTHER" id="PTHR10996:SF178">
    <property type="entry name" value="2-HYDROXYACID DEHYDROGENASE YGL185C-RELATED"/>
    <property type="match status" value="1"/>
</dbReference>
<dbReference type="SUPFAM" id="SSF52283">
    <property type="entry name" value="Formate/glycerate dehydrogenase catalytic domain-like"/>
    <property type="match status" value="1"/>
</dbReference>
<feature type="domain" description="D-isomer specific 2-hydroxyacid dehydrogenase NAD-binding" evidence="6">
    <location>
        <begin position="117"/>
        <end position="292"/>
    </location>
</feature>
<dbReference type="RefSeq" id="WP_184785917.1">
    <property type="nucleotide sequence ID" value="NZ_BONT01000020.1"/>
</dbReference>
<keyword evidence="3" id="KW-0520">NAD</keyword>
<proteinExistence type="inferred from homology"/>
<dbReference type="InterPro" id="IPR036291">
    <property type="entry name" value="NAD(P)-bd_dom_sf"/>
</dbReference>
<evidence type="ECO:0000256" key="2">
    <source>
        <dbReference type="ARBA" id="ARBA00023002"/>
    </source>
</evidence>
<gene>
    <name evidence="7" type="ORF">HNR73_000844</name>
</gene>
<dbReference type="PANTHER" id="PTHR10996">
    <property type="entry name" value="2-HYDROXYACID DEHYDROGENASE-RELATED"/>
    <property type="match status" value="1"/>
</dbReference>